<proteinExistence type="predicted"/>
<comment type="caution">
    <text evidence="1">The sequence shown here is derived from an EMBL/GenBank/DDBJ whole genome shotgun (WGS) entry which is preliminary data.</text>
</comment>
<evidence type="ECO:0000313" key="1">
    <source>
        <dbReference type="EMBL" id="MBB2206052.1"/>
    </source>
</evidence>
<evidence type="ECO:0000313" key="2">
    <source>
        <dbReference type="Proteomes" id="UP000540556"/>
    </source>
</evidence>
<organism evidence="1 2">
    <name type="scientific">Gluconacetobacter takamatsuzukensis</name>
    <dbReference type="NCBI Taxonomy" id="1286190"/>
    <lineage>
        <taxon>Bacteria</taxon>
        <taxon>Pseudomonadati</taxon>
        <taxon>Pseudomonadota</taxon>
        <taxon>Alphaproteobacteria</taxon>
        <taxon>Acetobacterales</taxon>
        <taxon>Acetobacteraceae</taxon>
        <taxon>Gluconacetobacter</taxon>
    </lineage>
</organism>
<dbReference type="Gene3D" id="3.30.470.20">
    <property type="entry name" value="ATP-grasp fold, B domain"/>
    <property type="match status" value="1"/>
</dbReference>
<dbReference type="SUPFAM" id="SSF56059">
    <property type="entry name" value="Glutathione synthetase ATP-binding domain-like"/>
    <property type="match status" value="1"/>
</dbReference>
<dbReference type="AlphaFoldDB" id="A0A7W4KFK3"/>
<name>A0A7W4KFK3_9PROT</name>
<reference evidence="1 2" key="1">
    <citation type="submission" date="2020-04" db="EMBL/GenBank/DDBJ databases">
        <title>Description of novel Gluconacetobacter.</title>
        <authorList>
            <person name="Sombolestani A."/>
        </authorList>
    </citation>
    <scope>NUCLEOTIDE SEQUENCE [LARGE SCALE GENOMIC DNA]</scope>
    <source>
        <strain evidence="1 2">LMG 27800</strain>
    </source>
</reference>
<evidence type="ECO:0008006" key="3">
    <source>
        <dbReference type="Google" id="ProtNLM"/>
    </source>
</evidence>
<gene>
    <name evidence="1" type="ORF">HLH27_13645</name>
</gene>
<dbReference type="EMBL" id="JABEQK010000011">
    <property type="protein sequence ID" value="MBB2206052.1"/>
    <property type="molecule type" value="Genomic_DNA"/>
</dbReference>
<sequence length="360" mass="39575">MRSQRSMRDTCSRLLTGRPGFGAIERLPKPILCIPLVIQWLWLGLRHRSQTLPSTVNPAIETGGLAGESKYACLSRVGPEHAPWIARTVLIPPARFRTAAAMADDPTFPLIAKPDIGWCGYGVRRINNTDELANYISAFPSHAGFLLQEFIPGPHEAGLFYIRGPAEAHGRLIGLAVRHPPQVVGDGVRSIAELMLSDPRLAPLIKHYKAALPPGRLNHIPAIGECILLGTVASLRVGGRYENAMRLNTPDLEARVDAIARSMNGFHFGRLDVRFSSEDALRQGQFQIIEINGAGSEAIEFWDPTLSLAAAYRGVFAKQKILFALAAEMRTAGQIPIGPAALFRAWRRQLRLMRCYPPSN</sequence>
<dbReference type="Proteomes" id="UP000540556">
    <property type="component" value="Unassembled WGS sequence"/>
</dbReference>
<accession>A0A7W4KFK3</accession>
<protein>
    <recommendedName>
        <fullName evidence="3">ATP-grasp domain-containing protein</fullName>
    </recommendedName>
</protein>
<keyword evidence="2" id="KW-1185">Reference proteome</keyword>